<reference evidence="2" key="1">
    <citation type="submission" date="2020-01" db="EMBL/GenBank/DDBJ databases">
        <authorList>
            <person name="Mishra B."/>
        </authorList>
    </citation>
    <scope>NUCLEOTIDE SEQUENCE [LARGE SCALE GENOMIC DNA]</scope>
</reference>
<feature type="region of interest" description="Disordered" evidence="1">
    <location>
        <begin position="68"/>
        <end position="200"/>
    </location>
</feature>
<feature type="compositionally biased region" description="Basic and acidic residues" evidence="1">
    <location>
        <begin position="159"/>
        <end position="173"/>
    </location>
</feature>
<feature type="compositionally biased region" description="Low complexity" evidence="1">
    <location>
        <begin position="107"/>
        <end position="121"/>
    </location>
</feature>
<dbReference type="AlphaFoldDB" id="A0A6D2IQN6"/>
<evidence type="ECO:0000256" key="1">
    <source>
        <dbReference type="SAM" id="MobiDB-lite"/>
    </source>
</evidence>
<sequence>MTKSKEGAFELIENLAASSSNKNAEYDRTVSTVSVKGSSADAKKIEELTAKSLEERGRDDQMEVNYVNGQPFVPNRGFNSNYRNHPNMSYRSTNVENPQDQVYPPRSNQNQQSYQKSYPNSFQEKTFAPNQNRSQGGNQQKAQFSNQQQPSGSSNNSNDELKVRSCVDSREEAGCPSAQTAEAVKRPHGTLPGKGEQNPRNEYVAQVELRSGRKLQPAVIPLKRAGKEKADENRKKKLNCRDCSSRAYAPKVPYPVPRKKSRKDLEDASCRGVQRCAAEQGDQEEERSRKICLVSADRPHDLRMLSLRSRLERELMPYSVAKRLGYTSSNPRKSLAGAIIDVKGGIIDLHLGDIVMRFEMNKLLKKPMLDGQTYVIEDGSNLVDEVSEEMLLDDPLEVALTKAEGEYDFLNEEADGFGK</sequence>
<evidence type="ECO:0000313" key="2">
    <source>
        <dbReference type="EMBL" id="CAA7027437.1"/>
    </source>
</evidence>
<feature type="compositionally biased region" description="Polar residues" evidence="1">
    <location>
        <begin position="77"/>
        <end position="100"/>
    </location>
</feature>
<accession>A0A6D2IQN6</accession>
<dbReference type="OrthoDB" id="778454at2759"/>
<organism evidence="2 3">
    <name type="scientific">Microthlaspi erraticum</name>
    <dbReference type="NCBI Taxonomy" id="1685480"/>
    <lineage>
        <taxon>Eukaryota</taxon>
        <taxon>Viridiplantae</taxon>
        <taxon>Streptophyta</taxon>
        <taxon>Embryophyta</taxon>
        <taxon>Tracheophyta</taxon>
        <taxon>Spermatophyta</taxon>
        <taxon>Magnoliopsida</taxon>
        <taxon>eudicotyledons</taxon>
        <taxon>Gunneridae</taxon>
        <taxon>Pentapetalae</taxon>
        <taxon>rosids</taxon>
        <taxon>malvids</taxon>
        <taxon>Brassicales</taxon>
        <taxon>Brassicaceae</taxon>
        <taxon>Coluteocarpeae</taxon>
        <taxon>Microthlaspi</taxon>
    </lineage>
</organism>
<proteinExistence type="predicted"/>
<keyword evidence="3" id="KW-1185">Reference proteome</keyword>
<protein>
    <submittedName>
        <fullName evidence="2">Uncharacterized protein</fullName>
    </submittedName>
</protein>
<name>A0A6D2IQN6_9BRAS</name>
<evidence type="ECO:0000313" key="3">
    <source>
        <dbReference type="Proteomes" id="UP000467841"/>
    </source>
</evidence>
<dbReference type="EMBL" id="CACVBM020001056">
    <property type="protein sequence ID" value="CAA7027437.1"/>
    <property type="molecule type" value="Genomic_DNA"/>
</dbReference>
<comment type="caution">
    <text evidence="2">The sequence shown here is derived from an EMBL/GenBank/DDBJ whole genome shotgun (WGS) entry which is preliminary data.</text>
</comment>
<feature type="compositionally biased region" description="Polar residues" evidence="1">
    <location>
        <begin position="122"/>
        <end position="138"/>
    </location>
</feature>
<gene>
    <name evidence="2" type="ORF">MERR_LOCUS14672</name>
</gene>
<dbReference type="Proteomes" id="UP000467841">
    <property type="component" value="Unassembled WGS sequence"/>
</dbReference>
<feature type="compositionally biased region" description="Low complexity" evidence="1">
    <location>
        <begin position="139"/>
        <end position="158"/>
    </location>
</feature>